<organism evidence="1 2">
    <name type="scientific">Dryococelus australis</name>
    <dbReference type="NCBI Taxonomy" id="614101"/>
    <lineage>
        <taxon>Eukaryota</taxon>
        <taxon>Metazoa</taxon>
        <taxon>Ecdysozoa</taxon>
        <taxon>Arthropoda</taxon>
        <taxon>Hexapoda</taxon>
        <taxon>Insecta</taxon>
        <taxon>Pterygota</taxon>
        <taxon>Neoptera</taxon>
        <taxon>Polyneoptera</taxon>
        <taxon>Phasmatodea</taxon>
        <taxon>Verophasmatodea</taxon>
        <taxon>Anareolatae</taxon>
        <taxon>Phasmatidae</taxon>
        <taxon>Eurycanthinae</taxon>
        <taxon>Dryococelus</taxon>
    </lineage>
</organism>
<dbReference type="EMBL" id="JARBHB010000003">
    <property type="protein sequence ID" value="KAJ8890586.1"/>
    <property type="molecule type" value="Genomic_DNA"/>
</dbReference>
<sequence>MSGRAPPILCSPVPAVIASRFSLAINQKYRPRPSTPCLARPHGPFVITRRGRSLSRHGAWESCRTITLVSGVSRGSPASPAFYFRRCSTLILITLIGSQDLAVKSCPNLFTHSGSILCLLHRNRVPQPARCIVRTIVSLPTAAPNLAATVICIKIGAGLFGERNALPFFCPMLTFLATLTACYTMSKGRRQIAERTPPLNAVQAPENAGVLPHYATARLWTRRYSLAVVLLAGPMPALRDVQPIRIYACARRATVENPRLR</sequence>
<evidence type="ECO:0000313" key="2">
    <source>
        <dbReference type="Proteomes" id="UP001159363"/>
    </source>
</evidence>
<keyword evidence="2" id="KW-1185">Reference proteome</keyword>
<comment type="caution">
    <text evidence="1">The sequence shown here is derived from an EMBL/GenBank/DDBJ whole genome shotgun (WGS) entry which is preliminary data.</text>
</comment>
<dbReference type="Proteomes" id="UP001159363">
    <property type="component" value="Chromosome 3"/>
</dbReference>
<proteinExistence type="predicted"/>
<name>A0ABQ9I2I6_9NEOP</name>
<evidence type="ECO:0000313" key="1">
    <source>
        <dbReference type="EMBL" id="KAJ8890586.1"/>
    </source>
</evidence>
<protein>
    <submittedName>
        <fullName evidence="1">Uncharacterized protein</fullName>
    </submittedName>
</protein>
<gene>
    <name evidence="1" type="ORF">PR048_010095</name>
</gene>
<accession>A0ABQ9I2I6</accession>
<reference evidence="1 2" key="1">
    <citation type="submission" date="2023-02" db="EMBL/GenBank/DDBJ databases">
        <title>LHISI_Scaffold_Assembly.</title>
        <authorList>
            <person name="Stuart O.P."/>
            <person name="Cleave R."/>
            <person name="Magrath M.J.L."/>
            <person name="Mikheyev A.S."/>
        </authorList>
    </citation>
    <scope>NUCLEOTIDE SEQUENCE [LARGE SCALE GENOMIC DNA]</scope>
    <source>
        <strain evidence="1">Daus_M_001</strain>
        <tissue evidence="1">Leg muscle</tissue>
    </source>
</reference>